<proteinExistence type="predicted"/>
<protein>
    <recommendedName>
        <fullName evidence="3">Glycosyltransferase RgtA/B/C/D-like domain-containing protein</fullName>
    </recommendedName>
</protein>
<organism evidence="2">
    <name type="scientific">marine metagenome</name>
    <dbReference type="NCBI Taxonomy" id="408172"/>
    <lineage>
        <taxon>unclassified sequences</taxon>
        <taxon>metagenomes</taxon>
        <taxon>ecological metagenomes</taxon>
    </lineage>
</organism>
<evidence type="ECO:0000256" key="1">
    <source>
        <dbReference type="SAM" id="Phobius"/>
    </source>
</evidence>
<keyword evidence="1" id="KW-1133">Transmembrane helix</keyword>
<dbReference type="EMBL" id="UINC01175889">
    <property type="protein sequence ID" value="SVD82758.1"/>
    <property type="molecule type" value="Genomic_DNA"/>
</dbReference>
<feature type="transmembrane region" description="Helical" evidence="1">
    <location>
        <begin position="157"/>
        <end position="173"/>
    </location>
</feature>
<feature type="transmembrane region" description="Helical" evidence="1">
    <location>
        <begin position="12"/>
        <end position="30"/>
    </location>
</feature>
<feature type="transmembrane region" description="Helical" evidence="1">
    <location>
        <begin position="179"/>
        <end position="199"/>
    </location>
</feature>
<accession>A0A382YJR6</accession>
<feature type="transmembrane region" description="Helical" evidence="1">
    <location>
        <begin position="51"/>
        <end position="74"/>
    </location>
</feature>
<name>A0A382YJR6_9ZZZZ</name>
<evidence type="ECO:0000313" key="2">
    <source>
        <dbReference type="EMBL" id="SVD82758.1"/>
    </source>
</evidence>
<dbReference type="AlphaFoldDB" id="A0A382YJR6"/>
<keyword evidence="1" id="KW-0472">Membrane</keyword>
<gene>
    <name evidence="2" type="ORF">METZ01_LOCUS435612</name>
</gene>
<keyword evidence="1" id="KW-0812">Transmembrane</keyword>
<feature type="non-terminal residue" evidence="2">
    <location>
        <position position="201"/>
    </location>
</feature>
<evidence type="ECO:0008006" key="3">
    <source>
        <dbReference type="Google" id="ProtNLM"/>
    </source>
</evidence>
<feature type="transmembrane region" description="Helical" evidence="1">
    <location>
        <begin position="117"/>
        <end position="145"/>
    </location>
</feature>
<reference evidence="2" key="1">
    <citation type="submission" date="2018-05" db="EMBL/GenBank/DDBJ databases">
        <authorList>
            <person name="Lanie J.A."/>
            <person name="Ng W.-L."/>
            <person name="Kazmierczak K.M."/>
            <person name="Andrzejewski T.M."/>
            <person name="Davidsen T.M."/>
            <person name="Wayne K.J."/>
            <person name="Tettelin H."/>
            <person name="Glass J.I."/>
            <person name="Rusch D."/>
            <person name="Podicherti R."/>
            <person name="Tsui H.-C.T."/>
            <person name="Winkler M.E."/>
        </authorList>
    </citation>
    <scope>NUCLEOTIDE SEQUENCE</scope>
</reference>
<sequence length="201" mass="24023">MFFYLIVVSLKFFIFPSLLTLVIYLLYLYWIKTRPLALIEFPIEQAEKIRLYKYFWFWILFILFLLSMANAWFFPITAADGIWHHVKGMVYGQDFSNFESKQIISQFRQYPPLIGLLFGWLISTGFERVAIFFPVMYLCLLFVFYHRVYEHIGSERVAGVATLLLGTTPYLWWHSFLPFLDWTAGVFYTVGVLYWFSLVKN</sequence>